<gene>
    <name evidence="1" type="ORF">CCAP1982_LOCUS869</name>
</gene>
<evidence type="ECO:0000313" key="1">
    <source>
        <dbReference type="EMBL" id="CAD6991982.1"/>
    </source>
</evidence>
<keyword evidence="2" id="KW-1185">Reference proteome</keyword>
<reference evidence="1" key="1">
    <citation type="submission" date="2020-11" db="EMBL/GenBank/DDBJ databases">
        <authorList>
            <person name="Whitehead M."/>
        </authorList>
    </citation>
    <scope>NUCLEOTIDE SEQUENCE</scope>
    <source>
        <strain evidence="1">EGII</strain>
    </source>
</reference>
<dbReference type="Proteomes" id="UP000606786">
    <property type="component" value="Unassembled WGS sequence"/>
</dbReference>
<organism evidence="1 2">
    <name type="scientific">Ceratitis capitata</name>
    <name type="common">Mediterranean fruit fly</name>
    <name type="synonym">Tephritis capitata</name>
    <dbReference type="NCBI Taxonomy" id="7213"/>
    <lineage>
        <taxon>Eukaryota</taxon>
        <taxon>Metazoa</taxon>
        <taxon>Ecdysozoa</taxon>
        <taxon>Arthropoda</taxon>
        <taxon>Hexapoda</taxon>
        <taxon>Insecta</taxon>
        <taxon>Pterygota</taxon>
        <taxon>Neoptera</taxon>
        <taxon>Endopterygota</taxon>
        <taxon>Diptera</taxon>
        <taxon>Brachycera</taxon>
        <taxon>Muscomorpha</taxon>
        <taxon>Tephritoidea</taxon>
        <taxon>Tephritidae</taxon>
        <taxon>Ceratitis</taxon>
        <taxon>Ceratitis</taxon>
    </lineage>
</organism>
<sequence>MATDWKCVPRTYEVTKNHFILDNPKNICFKSWKAKEEMATDWKFHAVTVVESKGTKQCFKDNQSSFSSTNSSRASSSVSLLAEPLSSAFDGTDPLSQFARQEHELKDPLSQMATEYQKKKSREKIVVNEDDLNWSSKRLAILNRFTTSEKLSISTSFLSTGSSGGDAIKAQTVVADKINFVWNNWITLRMALCVT</sequence>
<evidence type="ECO:0000313" key="2">
    <source>
        <dbReference type="Proteomes" id="UP000606786"/>
    </source>
</evidence>
<dbReference type="EMBL" id="CAJHJT010000001">
    <property type="protein sequence ID" value="CAD6991982.1"/>
    <property type="molecule type" value="Genomic_DNA"/>
</dbReference>
<accession>A0A811TYY1</accession>
<proteinExistence type="predicted"/>
<comment type="caution">
    <text evidence="1">The sequence shown here is derived from an EMBL/GenBank/DDBJ whole genome shotgun (WGS) entry which is preliminary data.</text>
</comment>
<protein>
    <submittedName>
        <fullName evidence="1">(Mediterranean fruit fly) hypothetical protein</fullName>
    </submittedName>
</protein>
<name>A0A811TYY1_CERCA</name>
<dbReference type="AlphaFoldDB" id="A0A811TYY1"/>
<dbReference type="OrthoDB" id="1734063at2759"/>